<feature type="transmembrane region" description="Helical" evidence="8">
    <location>
        <begin position="282"/>
        <end position="300"/>
    </location>
</feature>
<accession>A0AAN0KCQ3</accession>
<dbReference type="PANTHER" id="PTHR22911">
    <property type="entry name" value="ACYL-MALONYL CONDENSING ENZYME-RELATED"/>
    <property type="match status" value="1"/>
</dbReference>
<reference evidence="10" key="1">
    <citation type="journal article" date="2024" name="Int. J. Syst. Evol. Microbiol.">
        <title>Brooklawnia propionicigenes sp. nov., a facultatively anaerobic, propionate-producing bacterium isolated from a methanogenic reactor treating waste from cattle farms.</title>
        <authorList>
            <person name="Akita Y."/>
            <person name="Ueki A."/>
            <person name="Tonouchi A."/>
            <person name="Sugawara Y."/>
            <person name="Honma S."/>
            <person name="Kaku N."/>
            <person name="Ueki K."/>
        </authorList>
    </citation>
    <scope>NUCLEOTIDE SEQUENCE</scope>
    <source>
        <strain evidence="10">SH051</strain>
    </source>
</reference>
<evidence type="ECO:0000256" key="5">
    <source>
        <dbReference type="ARBA" id="ARBA00022692"/>
    </source>
</evidence>
<feature type="transmembrane region" description="Helical" evidence="8">
    <location>
        <begin position="226"/>
        <end position="247"/>
    </location>
</feature>
<evidence type="ECO:0000256" key="1">
    <source>
        <dbReference type="ARBA" id="ARBA00004651"/>
    </source>
</evidence>
<keyword evidence="4" id="KW-1003">Cell membrane</keyword>
<keyword evidence="6 8" id="KW-1133">Transmembrane helix</keyword>
<dbReference type="Pfam" id="PF00892">
    <property type="entry name" value="EamA"/>
    <property type="match status" value="2"/>
</dbReference>
<evidence type="ECO:0000313" key="10">
    <source>
        <dbReference type="EMBL" id="BEH01384.1"/>
    </source>
</evidence>
<keyword evidence="7 8" id="KW-0472">Membrane</keyword>
<protein>
    <submittedName>
        <fullName evidence="10">EamA family transporter RarD</fullName>
    </submittedName>
</protein>
<dbReference type="InterPro" id="IPR004626">
    <property type="entry name" value="RarD"/>
</dbReference>
<dbReference type="EMBL" id="AP028056">
    <property type="protein sequence ID" value="BEH01384.1"/>
    <property type="molecule type" value="Genomic_DNA"/>
</dbReference>
<dbReference type="Proteomes" id="UP001431656">
    <property type="component" value="Chromosome"/>
</dbReference>
<feature type="transmembrane region" description="Helical" evidence="8">
    <location>
        <begin position="87"/>
        <end position="107"/>
    </location>
</feature>
<evidence type="ECO:0000259" key="9">
    <source>
        <dbReference type="Pfam" id="PF00892"/>
    </source>
</evidence>
<feature type="transmembrane region" description="Helical" evidence="8">
    <location>
        <begin position="54"/>
        <end position="75"/>
    </location>
</feature>
<evidence type="ECO:0000256" key="3">
    <source>
        <dbReference type="ARBA" id="ARBA00022448"/>
    </source>
</evidence>
<evidence type="ECO:0000256" key="2">
    <source>
        <dbReference type="ARBA" id="ARBA00007362"/>
    </source>
</evidence>
<dbReference type="InterPro" id="IPR037185">
    <property type="entry name" value="EmrE-like"/>
</dbReference>
<evidence type="ECO:0000256" key="4">
    <source>
        <dbReference type="ARBA" id="ARBA00022475"/>
    </source>
</evidence>
<proteinExistence type="inferred from homology"/>
<feature type="transmembrane region" description="Helical" evidence="8">
    <location>
        <begin position="259"/>
        <end position="276"/>
    </location>
</feature>
<organism evidence="10 11">
    <name type="scientific">Brooklawnia propionicigenes</name>
    <dbReference type="NCBI Taxonomy" id="3041175"/>
    <lineage>
        <taxon>Bacteria</taxon>
        <taxon>Bacillati</taxon>
        <taxon>Actinomycetota</taxon>
        <taxon>Actinomycetes</taxon>
        <taxon>Propionibacteriales</taxon>
        <taxon>Propionibacteriaceae</taxon>
        <taxon>Brooklawnia</taxon>
    </lineage>
</organism>
<keyword evidence="5 8" id="KW-0812">Transmembrane</keyword>
<feature type="transmembrane region" description="Helical" evidence="8">
    <location>
        <begin position="143"/>
        <end position="159"/>
    </location>
</feature>
<evidence type="ECO:0000256" key="7">
    <source>
        <dbReference type="ARBA" id="ARBA00023136"/>
    </source>
</evidence>
<dbReference type="SUPFAM" id="SSF103481">
    <property type="entry name" value="Multidrug resistance efflux transporter EmrE"/>
    <property type="match status" value="2"/>
</dbReference>
<dbReference type="PANTHER" id="PTHR22911:SF137">
    <property type="entry name" value="SOLUTE CARRIER FAMILY 35 MEMBER G2-RELATED"/>
    <property type="match status" value="1"/>
</dbReference>
<gene>
    <name evidence="10" type="primary">rarD</name>
    <name evidence="10" type="ORF">brsh051_06650</name>
</gene>
<feature type="transmembrane region" description="Helical" evidence="8">
    <location>
        <begin position="119"/>
        <end position="136"/>
    </location>
</feature>
<keyword evidence="3" id="KW-0813">Transport</keyword>
<dbReference type="GO" id="GO:0005886">
    <property type="term" value="C:plasma membrane"/>
    <property type="evidence" value="ECO:0007669"/>
    <property type="project" value="UniProtKB-SubCell"/>
</dbReference>
<dbReference type="InterPro" id="IPR000620">
    <property type="entry name" value="EamA_dom"/>
</dbReference>
<feature type="domain" description="EamA" evidence="9">
    <location>
        <begin position="23"/>
        <end position="159"/>
    </location>
</feature>
<dbReference type="KEGG" id="broo:brsh051_06650"/>
<dbReference type="NCBIfam" id="TIGR00688">
    <property type="entry name" value="rarD"/>
    <property type="match status" value="1"/>
</dbReference>
<feature type="transmembrane region" description="Helical" evidence="8">
    <location>
        <begin position="24"/>
        <end position="42"/>
    </location>
</feature>
<dbReference type="AlphaFoldDB" id="A0AAN0KCQ3"/>
<sequence>MPNLQGRHERITPVAKRQDIDRRGLLFGFGSYFLWGLFPLYFRLLSRSSAFEIVAYRIVCSLVFCVLAITVTRHWRGVKYVLANRRAVVVLAGAGLLVSANWTLYVWGVNNGHAIDASLGYFINPLMSAALGVIVLGERMRRAQWVAFGVSTVAVIVLIVGYGNVPWVALGLATSFALYGLMKKQVGAGVPALPGLAIETSAATPFALGYLIWLGVGGLNTVHLDGYALLVALAGPVTAIPLLLFASASVRVPLSTMGILQYVAPILQFLTGWLIIGEQMPPARWLGFGIIWVAVLIFIIDALHHSRQGSVEAEPVLVSS</sequence>
<name>A0AAN0KCQ3_9ACTN</name>
<comment type="similarity">
    <text evidence="2">Belongs to the EamA transporter family.</text>
</comment>
<evidence type="ECO:0000256" key="6">
    <source>
        <dbReference type="ARBA" id="ARBA00022989"/>
    </source>
</evidence>
<evidence type="ECO:0000313" key="11">
    <source>
        <dbReference type="Proteomes" id="UP001431656"/>
    </source>
</evidence>
<comment type="subcellular location">
    <subcellularLocation>
        <location evidence="1">Cell membrane</location>
        <topology evidence="1">Multi-pass membrane protein</topology>
    </subcellularLocation>
</comment>
<feature type="transmembrane region" description="Helical" evidence="8">
    <location>
        <begin position="193"/>
        <end position="214"/>
    </location>
</feature>
<keyword evidence="11" id="KW-1185">Reference proteome</keyword>
<evidence type="ECO:0000256" key="8">
    <source>
        <dbReference type="SAM" id="Phobius"/>
    </source>
</evidence>
<feature type="domain" description="EamA" evidence="9">
    <location>
        <begin position="168"/>
        <end position="299"/>
    </location>
</feature>